<keyword evidence="3" id="KW-1185">Reference proteome</keyword>
<dbReference type="EMBL" id="ABDF02000083">
    <property type="protein sequence ID" value="EHK19380.1"/>
    <property type="molecule type" value="Genomic_DNA"/>
</dbReference>
<name>G9N0U7_HYPVG</name>
<evidence type="ECO:0000313" key="2">
    <source>
        <dbReference type="EMBL" id="EHK19380.1"/>
    </source>
</evidence>
<dbReference type="Gene3D" id="2.130.10.10">
    <property type="entry name" value="YVTN repeat-like/Quinoprotein amine dehydrogenase"/>
    <property type="match status" value="1"/>
</dbReference>
<dbReference type="OrthoDB" id="10006285at2759"/>
<accession>G9N0U7</accession>
<evidence type="ECO:0008006" key="4">
    <source>
        <dbReference type="Google" id="ProtNLM"/>
    </source>
</evidence>
<dbReference type="InParanoid" id="G9N0U7"/>
<dbReference type="GeneID" id="25794511"/>
<dbReference type="VEuPathDB" id="FungiDB:TRIVIDRAFT_46209"/>
<dbReference type="InterPro" id="IPR015943">
    <property type="entry name" value="WD40/YVTN_repeat-like_dom_sf"/>
</dbReference>
<dbReference type="Proteomes" id="UP000007115">
    <property type="component" value="Unassembled WGS sequence"/>
</dbReference>
<dbReference type="SUPFAM" id="SSF50969">
    <property type="entry name" value="YVTN repeat-like/Quinoprotein amine dehydrogenase"/>
    <property type="match status" value="1"/>
</dbReference>
<dbReference type="HOGENOM" id="CLU_037887_1_0_1"/>
<gene>
    <name evidence="2" type="ORF">TRIVIDRAFT_46209</name>
</gene>
<dbReference type="OMA" id="MATCWTA"/>
<proteinExistence type="predicted"/>
<evidence type="ECO:0000313" key="3">
    <source>
        <dbReference type="Proteomes" id="UP000007115"/>
    </source>
</evidence>
<dbReference type="eggNOG" id="ENOG502S2T1">
    <property type="taxonomic scope" value="Eukaryota"/>
</dbReference>
<dbReference type="RefSeq" id="XP_013953581.1">
    <property type="nucleotide sequence ID" value="XM_014098106.1"/>
</dbReference>
<dbReference type="InterPro" id="IPR011044">
    <property type="entry name" value="Quino_amine_DH_bsu"/>
</dbReference>
<feature type="chain" id="PRO_5003523863" description="3-carboxymuconate cyclase" evidence="1">
    <location>
        <begin position="21"/>
        <end position="396"/>
    </location>
</feature>
<feature type="signal peptide" evidence="1">
    <location>
        <begin position="1"/>
        <end position="20"/>
    </location>
</feature>
<comment type="caution">
    <text evidence="2">The sequence shown here is derived from an EMBL/GenBank/DDBJ whole genome shotgun (WGS) entry which is preliminary data.</text>
</comment>
<evidence type="ECO:0000256" key="1">
    <source>
        <dbReference type="SAM" id="SignalP"/>
    </source>
</evidence>
<reference evidence="2 3" key="1">
    <citation type="journal article" date="2011" name="Genome Biol.">
        <title>Comparative genome sequence analysis underscores mycoparasitism as the ancestral life style of Trichoderma.</title>
        <authorList>
            <person name="Kubicek C.P."/>
            <person name="Herrera-Estrella A."/>
            <person name="Seidl-Seiboth V."/>
            <person name="Martinez D.A."/>
            <person name="Druzhinina I.S."/>
            <person name="Thon M."/>
            <person name="Zeilinger S."/>
            <person name="Casas-Flores S."/>
            <person name="Horwitz B.A."/>
            <person name="Mukherjee P.K."/>
            <person name="Mukherjee M."/>
            <person name="Kredics L."/>
            <person name="Alcaraz L.D."/>
            <person name="Aerts A."/>
            <person name="Antal Z."/>
            <person name="Atanasova L."/>
            <person name="Cervantes-Badillo M.G."/>
            <person name="Challacombe J."/>
            <person name="Chertkov O."/>
            <person name="McCluskey K."/>
            <person name="Coulpier F."/>
            <person name="Deshpande N."/>
            <person name="von Doehren H."/>
            <person name="Ebbole D.J."/>
            <person name="Esquivel-Naranjo E.U."/>
            <person name="Fekete E."/>
            <person name="Flipphi M."/>
            <person name="Glaser F."/>
            <person name="Gomez-Rodriguez E.Y."/>
            <person name="Gruber S."/>
            <person name="Han C."/>
            <person name="Henrissat B."/>
            <person name="Hermosa R."/>
            <person name="Hernandez-Onate M."/>
            <person name="Karaffa L."/>
            <person name="Kosti I."/>
            <person name="Le Crom S."/>
            <person name="Lindquist E."/>
            <person name="Lucas S."/>
            <person name="Luebeck M."/>
            <person name="Luebeck P.S."/>
            <person name="Margeot A."/>
            <person name="Metz B."/>
            <person name="Misra M."/>
            <person name="Nevalainen H."/>
            <person name="Omann M."/>
            <person name="Packer N."/>
            <person name="Perrone G."/>
            <person name="Uresti-Rivera E.E."/>
            <person name="Salamov A."/>
            <person name="Schmoll M."/>
            <person name="Seiboth B."/>
            <person name="Shapiro H."/>
            <person name="Sukno S."/>
            <person name="Tamayo-Ramos J.A."/>
            <person name="Tisch D."/>
            <person name="Wiest A."/>
            <person name="Wilkinson H.H."/>
            <person name="Zhang M."/>
            <person name="Coutinho P.M."/>
            <person name="Kenerley C.M."/>
            <person name="Monte E."/>
            <person name="Baker S.E."/>
            <person name="Grigoriev I.V."/>
        </authorList>
    </citation>
    <scope>NUCLEOTIDE SEQUENCE [LARGE SCALE GENOMIC DNA]</scope>
    <source>
        <strain evidence="3">Gv29-8 / FGSC 10586</strain>
    </source>
</reference>
<dbReference type="STRING" id="413071.G9N0U7"/>
<keyword evidence="1" id="KW-0732">Signal</keyword>
<protein>
    <recommendedName>
        <fullName evidence="4">3-carboxymuconate cyclase</fullName>
    </recommendedName>
</protein>
<dbReference type="AlphaFoldDB" id="G9N0U7"/>
<sequence>MKGFTISLYLLALNMRLSSAVPRPQYPDGAELYFLEDNPEGSSVVSISIGRDGKLSQPHHTATGGKGFGIQGSNGELISAGLHSQDALVVDGPWLLTLNSGSNTVSLFQIPEHDPARPVLTGKPISTGGEYPNTVALSARHRLACVVNSGAIPGLQCYSISKTGSLEPLGKLKPLQVNEPTPPPGAPGTVSDIVFNPSQTAIFITVKGDGSNNNTTPGYIYAFPLINGVPSDKPVISRPPQLHADFALTFISDRRAAIADTSFGAALLDISSDFKVSVSRTIEVIGQKATCWIKYVPEYDVVFLGDGGVSNITALDARSGDIKYVVPFLAEAGGSFDFAFLGNFLYTRRGNSAVSVIDLQDSNKKGDQQLPKIVELYNTSSLGAAANFNGMAIFSY</sequence>
<organism evidence="2 3">
    <name type="scientific">Hypocrea virens (strain Gv29-8 / FGSC 10586)</name>
    <name type="common">Gliocladium virens</name>
    <name type="synonym">Trichoderma virens</name>
    <dbReference type="NCBI Taxonomy" id="413071"/>
    <lineage>
        <taxon>Eukaryota</taxon>
        <taxon>Fungi</taxon>
        <taxon>Dikarya</taxon>
        <taxon>Ascomycota</taxon>
        <taxon>Pezizomycotina</taxon>
        <taxon>Sordariomycetes</taxon>
        <taxon>Hypocreomycetidae</taxon>
        <taxon>Hypocreales</taxon>
        <taxon>Hypocreaceae</taxon>
        <taxon>Trichoderma</taxon>
    </lineage>
</organism>